<feature type="transmembrane region" description="Helical" evidence="1">
    <location>
        <begin position="1050"/>
        <end position="1071"/>
    </location>
</feature>
<evidence type="ECO:0000256" key="2">
    <source>
        <dbReference type="SAM" id="SignalP"/>
    </source>
</evidence>
<organism evidence="4 5">
    <name type="scientific">Culex pipiens pipiens</name>
    <name type="common">Northern house mosquito</name>
    <dbReference type="NCBI Taxonomy" id="38569"/>
    <lineage>
        <taxon>Eukaryota</taxon>
        <taxon>Metazoa</taxon>
        <taxon>Ecdysozoa</taxon>
        <taxon>Arthropoda</taxon>
        <taxon>Hexapoda</taxon>
        <taxon>Insecta</taxon>
        <taxon>Pterygota</taxon>
        <taxon>Neoptera</taxon>
        <taxon>Endopterygota</taxon>
        <taxon>Diptera</taxon>
        <taxon>Nematocera</taxon>
        <taxon>Culicoidea</taxon>
        <taxon>Culicidae</taxon>
        <taxon>Culicinae</taxon>
        <taxon>Culicini</taxon>
        <taxon>Culex</taxon>
        <taxon>Culex</taxon>
    </lineage>
</organism>
<feature type="transmembrane region" description="Helical" evidence="1">
    <location>
        <begin position="494"/>
        <end position="519"/>
    </location>
</feature>
<feature type="transmembrane region" description="Helical" evidence="1">
    <location>
        <begin position="525"/>
        <end position="548"/>
    </location>
</feature>
<feature type="transmembrane region" description="Helical" evidence="1">
    <location>
        <begin position="236"/>
        <end position="254"/>
    </location>
</feature>
<proteinExistence type="predicted"/>
<feature type="transmembrane region" description="Helical" evidence="1">
    <location>
        <begin position="1240"/>
        <end position="1264"/>
    </location>
</feature>
<keyword evidence="1" id="KW-1133">Transmembrane helix</keyword>
<dbReference type="EMBL" id="JBEHCU010006052">
    <property type="protein sequence ID" value="KAL1398025.1"/>
    <property type="molecule type" value="Genomic_DNA"/>
</dbReference>
<feature type="transmembrane region" description="Helical" evidence="1">
    <location>
        <begin position="170"/>
        <end position="191"/>
    </location>
</feature>
<feature type="transmembrane region" description="Helical" evidence="1">
    <location>
        <begin position="604"/>
        <end position="625"/>
    </location>
</feature>
<keyword evidence="2" id="KW-0732">Signal</keyword>
<feature type="signal peptide" evidence="2">
    <location>
        <begin position="1"/>
        <end position="18"/>
    </location>
</feature>
<sequence length="1281" mass="149376">MLSVWLVTIGTILQLASGSIVPPLFDYDSLTQCRQDHSAAAVFCYVKVITKTDDPFRSAPDVNSTRVVQQFRRNLLDHAICVQDCEREVAALSEEDRDRLYCEEFPVEFRHIFSTSHWQEQLEPYQKKYSKLINICVNNRLERRYNLAYHGYSKIEYCLENKSEMETYDVLKLAFIAIVSALFVTCLYANLCDLFDKNGESTIVSSFSLRRTWANFTEESQSDLYKDFAYIDGLRVVINFIILYGHCVIVPTNMPVDNPEDLEQYSTEVATRYLTTMFAFPVQIFFTISGLLLMVNFLRDVNRKPNLEVGYFRSKIVNRLIRLLPVYYFFLLAATVGAILPGVELGLLGYTVLVREQQICRSNWWTNVLMINNLPFYEDQCFCHGWYLGADLQLFLLGLLMLWAIWKFPRVAKVLFWGLGVVSIVIPAVILYRNEIESVMTTRHSQTPFLFMYDEWVREIYQPSYNNINSFIGGLIAGYLYHQIKHNKLNLNNSWLYNLMLKIATPLFVLSILPINLFFTHNVPQWGILLHSILHRNMIVVMVCLGYIKCFQSPKGWARRLLSSRVMTTTGKLCYSSYVLHTLLIRYIVNNSPALLHFSAGDVTVLTLATVGLSYVVSVPVYLTIEQPISTVLKNWYSRMYQYLRMPKLFAYDDYDECFNGYSSLDPMYCVIRSVIKPNNRSDLWNLIENFSNDTYRHFRHNHLDRGICVERCRRALVGLQNDTLQQLYVDKFQIDFAYIMEPAAFENGAKDRSTYGQLINVCVNHELNRSHNLSAYSEIEYCTRPERRINLDLLDLSFIAVSLLLIFLVMASSWFDHQLNLRQHEADHYRKNLACSKTMLLTAFSLKRNWHRLTGQSRDQLNEDLRFFQTIRFLTFCLVVMSHCWINYTITPVHNPYTLEQTYYSPARHAVINGGQILQTFFLFSGFLLSLHFFNTRTQLRGRSLGWGVVLVVVFYRFVRLTPVYAYVLLLHATWLAKFQDGPLWKRGVDPERYFCRKNWWTNLLYANNYVHVEEPCIQASWYLATDFQLFTLGMILVVAVVKYPRLKFKLYSLAAAVSFILPALVIYFGEFDGTFIVRLQDQRFYYWYDRMYREVYIPTHTNMGCYLGGIILGAIYYSQRKNHAVGNRAWYLQLLWYTVVPVGFLTMMSNVIFYQNNFEKPSLWMALFYPAMKNSWVLLGAISLYGMIYEYNKLVKDFLSSSFFVPLGRLSYCAYVCHMALLKLVFFGTRETRYFGQMALISSTIMVVILSYAFALILALLLELPVTAIQKYLFAGNLG</sequence>
<feature type="transmembrane region" description="Helical" evidence="1">
    <location>
        <begin position="794"/>
        <end position="812"/>
    </location>
</feature>
<keyword evidence="1" id="KW-0812">Transmembrane</keyword>
<feature type="transmembrane region" description="Helical" evidence="1">
    <location>
        <begin position="946"/>
        <end position="969"/>
    </location>
</feature>
<dbReference type="PANTHER" id="PTHR11161:SF22">
    <property type="entry name" value="ACYLTRANSFERASE 3 DOMAIN-CONTAINING PROTEIN-RELATED"/>
    <property type="match status" value="1"/>
</dbReference>
<feature type="transmembrane region" description="Helical" evidence="1">
    <location>
        <begin position="320"/>
        <end position="340"/>
    </location>
</feature>
<feature type="transmembrane region" description="Helical" evidence="1">
    <location>
        <begin position="569"/>
        <end position="589"/>
    </location>
</feature>
<comment type="caution">
    <text evidence="4">The sequence shown here is derived from an EMBL/GenBank/DDBJ whole genome shotgun (WGS) entry which is preliminary data.</text>
</comment>
<feature type="transmembrane region" description="Helical" evidence="1">
    <location>
        <begin position="1097"/>
        <end position="1119"/>
    </location>
</feature>
<feature type="transmembrane region" description="Helical" evidence="1">
    <location>
        <begin position="385"/>
        <end position="405"/>
    </location>
</feature>
<dbReference type="InterPro" id="IPR052728">
    <property type="entry name" value="O2_lipid_transport_reg"/>
</dbReference>
<feature type="transmembrane region" description="Helical" evidence="1">
    <location>
        <begin position="464"/>
        <end position="482"/>
    </location>
</feature>
<keyword evidence="5" id="KW-1185">Reference proteome</keyword>
<feature type="domain" description="Acyltransferase 3" evidence="3">
    <location>
        <begin position="869"/>
        <end position="1264"/>
    </location>
</feature>
<feature type="transmembrane region" description="Helical" evidence="1">
    <location>
        <begin position="414"/>
        <end position="432"/>
    </location>
</feature>
<evidence type="ECO:0000313" key="5">
    <source>
        <dbReference type="Proteomes" id="UP001562425"/>
    </source>
</evidence>
<feature type="transmembrane region" description="Helical" evidence="1">
    <location>
        <begin position="911"/>
        <end position="934"/>
    </location>
</feature>
<feature type="transmembrane region" description="Helical" evidence="1">
    <location>
        <begin position="1131"/>
        <end position="1156"/>
    </location>
</feature>
<dbReference type="Pfam" id="PF01757">
    <property type="entry name" value="Acyl_transf_3"/>
    <property type="match status" value="2"/>
</dbReference>
<dbReference type="InterPro" id="IPR002656">
    <property type="entry name" value="Acyl_transf_3_dom"/>
</dbReference>
<reference evidence="4 5" key="1">
    <citation type="submission" date="2024-05" db="EMBL/GenBank/DDBJ databases">
        <title>Culex pipiens pipiens assembly and annotation.</title>
        <authorList>
            <person name="Alout H."/>
            <person name="Durand T."/>
        </authorList>
    </citation>
    <scope>NUCLEOTIDE SEQUENCE [LARGE SCALE GENOMIC DNA]</scope>
    <source>
        <strain evidence="4">HA-2024</strain>
        <tissue evidence="4">Whole body</tissue>
    </source>
</reference>
<accession>A0ABD1DED0</accession>
<feature type="transmembrane region" description="Helical" evidence="1">
    <location>
        <begin position="1205"/>
        <end position="1228"/>
    </location>
</feature>
<evidence type="ECO:0000313" key="4">
    <source>
        <dbReference type="EMBL" id="KAL1398025.1"/>
    </source>
</evidence>
<protein>
    <recommendedName>
        <fullName evidence="3">Acyltransferase 3 domain-containing protein</fullName>
    </recommendedName>
</protein>
<name>A0ABD1DED0_CULPP</name>
<evidence type="ECO:0000259" key="3">
    <source>
        <dbReference type="Pfam" id="PF01757"/>
    </source>
</evidence>
<dbReference type="Proteomes" id="UP001562425">
    <property type="component" value="Unassembled WGS sequence"/>
</dbReference>
<feature type="transmembrane region" description="Helical" evidence="1">
    <location>
        <begin position="1176"/>
        <end position="1193"/>
    </location>
</feature>
<feature type="chain" id="PRO_5044842304" description="Acyltransferase 3 domain-containing protein" evidence="2">
    <location>
        <begin position="19"/>
        <end position="1281"/>
    </location>
</feature>
<feature type="transmembrane region" description="Helical" evidence="1">
    <location>
        <begin position="872"/>
        <end position="891"/>
    </location>
</feature>
<feature type="domain" description="Acyltransferase 3" evidence="3">
    <location>
        <begin position="229"/>
        <end position="618"/>
    </location>
</feature>
<feature type="transmembrane region" description="Helical" evidence="1">
    <location>
        <begin position="1021"/>
        <end position="1043"/>
    </location>
</feature>
<keyword evidence="1" id="KW-0472">Membrane</keyword>
<evidence type="ECO:0000256" key="1">
    <source>
        <dbReference type="SAM" id="Phobius"/>
    </source>
</evidence>
<dbReference type="PANTHER" id="PTHR11161">
    <property type="entry name" value="O-ACYLTRANSFERASE"/>
    <property type="match status" value="1"/>
</dbReference>
<gene>
    <name evidence="4" type="ORF">pipiens_009292</name>
</gene>
<feature type="transmembrane region" description="Helical" evidence="1">
    <location>
        <begin position="274"/>
        <end position="299"/>
    </location>
</feature>